<dbReference type="EMBL" id="BA000022">
    <property type="protein sequence ID" value="BAA16596.1"/>
    <property type="molecule type" value="Genomic_DNA"/>
</dbReference>
<reference evidence="8 9" key="2">
    <citation type="journal article" date="1996" name="DNA Res.">
        <title>Sequence analysis of the genome of the unicellular cyanobacterium Synechocystis sp. strain PCC6803. II. Sequence determination of the entire genome and assignment of potential protein-coding regions.</title>
        <authorList>
            <person name="Kaneko T."/>
            <person name="Sato S."/>
            <person name="Kotani H."/>
            <person name="Tanaka A."/>
            <person name="Asamizu E."/>
            <person name="Nakamura Y."/>
            <person name="Miyajima N."/>
            <person name="Hirosawa M."/>
            <person name="Sugiura M."/>
            <person name="Sasamoto S."/>
            <person name="Kimura T."/>
            <person name="Hosouchi T."/>
            <person name="Matsuno A."/>
            <person name="Muraki A."/>
            <person name="Nakazaki N."/>
            <person name="Naruo K."/>
            <person name="Okumura S."/>
            <person name="Shimpo S."/>
            <person name="Takeuchi C."/>
            <person name="Wada T."/>
            <person name="Watanabe A."/>
            <person name="Yamada M."/>
            <person name="Yasuda M."/>
            <person name="Tabata S."/>
        </authorList>
    </citation>
    <scope>NUCLEOTIDE SEQUENCE [LARGE SCALE GENOMIC DNA]</scope>
    <source>
        <strain evidence="9">ATCC 27184 / PCC 6803 / Kazusa</strain>
    </source>
</reference>
<dbReference type="Proteomes" id="UP000001425">
    <property type="component" value="Chromosome"/>
</dbReference>
<keyword evidence="9" id="KW-1185">Reference proteome</keyword>
<dbReference type="KEGG" id="syn:sll1204"/>
<evidence type="ECO:0000256" key="1">
    <source>
        <dbReference type="ARBA" id="ARBA00004651"/>
    </source>
</evidence>
<dbReference type="GO" id="GO:0005886">
    <property type="term" value="C:plasma membrane"/>
    <property type="evidence" value="ECO:0000318"/>
    <property type="project" value="GO_Central"/>
</dbReference>
<dbReference type="PhylomeDB" id="P72596"/>
<dbReference type="InParanoid" id="P72596"/>
<feature type="transmembrane region" description="Helical" evidence="7">
    <location>
        <begin position="314"/>
        <end position="336"/>
    </location>
</feature>
<feature type="transmembrane region" description="Helical" evidence="7">
    <location>
        <begin position="258"/>
        <end position="283"/>
    </location>
</feature>
<protein>
    <submittedName>
        <fullName evidence="8">Sll1204 protein</fullName>
    </submittedName>
</protein>
<dbReference type="SUPFAM" id="SSF103473">
    <property type="entry name" value="MFS general substrate transporter"/>
    <property type="match status" value="1"/>
</dbReference>
<feature type="transmembrane region" description="Helical" evidence="7">
    <location>
        <begin position="348"/>
        <end position="370"/>
    </location>
</feature>
<dbReference type="EnsemblBacteria" id="BAA16596">
    <property type="protein sequence ID" value="BAA16596"/>
    <property type="gene ID" value="BAA16596"/>
</dbReference>
<feature type="transmembrane region" description="Helical" evidence="7">
    <location>
        <begin position="136"/>
        <end position="157"/>
    </location>
</feature>
<feature type="transmembrane region" description="Helical" evidence="7">
    <location>
        <begin position="290"/>
        <end position="308"/>
    </location>
</feature>
<feature type="transmembrane region" description="Helical" evidence="7">
    <location>
        <begin position="400"/>
        <end position="422"/>
    </location>
</feature>
<evidence type="ECO:0000313" key="9">
    <source>
        <dbReference type="Proteomes" id="UP000001425"/>
    </source>
</evidence>
<keyword evidence="3" id="KW-1003">Cell membrane</keyword>
<dbReference type="GO" id="GO:0045332">
    <property type="term" value="P:phospholipid translocation"/>
    <property type="evidence" value="ECO:0000318"/>
    <property type="project" value="GO_Central"/>
</dbReference>
<evidence type="ECO:0000313" key="8">
    <source>
        <dbReference type="EMBL" id="BAA16596.1"/>
    </source>
</evidence>
<dbReference type="Gene3D" id="1.20.1250.20">
    <property type="entry name" value="MFS general substrate transporter like domains"/>
    <property type="match status" value="1"/>
</dbReference>
<dbReference type="PIR" id="S74444">
    <property type="entry name" value="S74444"/>
</dbReference>
<dbReference type="InterPro" id="IPR036259">
    <property type="entry name" value="MFS_trans_sf"/>
</dbReference>
<organism evidence="8 9">
    <name type="scientific">Synechocystis sp. (strain ATCC 27184 / PCC 6803 / Kazusa)</name>
    <dbReference type="NCBI Taxonomy" id="1111708"/>
    <lineage>
        <taxon>Bacteria</taxon>
        <taxon>Bacillati</taxon>
        <taxon>Cyanobacteriota</taxon>
        <taxon>Cyanophyceae</taxon>
        <taxon>Synechococcales</taxon>
        <taxon>Merismopediaceae</taxon>
        <taxon>Synechocystis</taxon>
    </lineage>
</organism>
<keyword evidence="6 7" id="KW-0472">Membrane</keyword>
<reference evidence="8 9" key="1">
    <citation type="journal article" date="1995" name="DNA Res.">
        <title>Sequence analysis of the genome of the unicellular cyanobacterium Synechocystis sp. strain PCC6803. I. Sequence features in the 1 Mb region from map positions 64% to 92% of the genome.</title>
        <authorList>
            <person name="Kaneko T."/>
            <person name="Tanaka A."/>
            <person name="Sato S."/>
            <person name="Kotani H."/>
            <person name="Sazuka T."/>
            <person name="Miyajima N."/>
            <person name="Sugiura M."/>
            <person name="Tabata S."/>
        </authorList>
    </citation>
    <scope>NUCLEOTIDE SEQUENCE [LARGE SCALE GENOMIC DNA]</scope>
    <source>
        <strain evidence="9">ATCC 27184 / PCC 6803 / Kazusa</strain>
    </source>
</reference>
<evidence type="ECO:0000256" key="2">
    <source>
        <dbReference type="ARBA" id="ARBA00022448"/>
    </source>
</evidence>
<dbReference type="InterPro" id="IPR011701">
    <property type="entry name" value="MFS"/>
</dbReference>
<evidence type="ECO:0000256" key="4">
    <source>
        <dbReference type="ARBA" id="ARBA00022692"/>
    </source>
</evidence>
<feature type="transmembrane region" description="Helical" evidence="7">
    <location>
        <begin position="163"/>
        <end position="187"/>
    </location>
</feature>
<feature type="transmembrane region" description="Helical" evidence="7">
    <location>
        <begin position="35"/>
        <end position="57"/>
    </location>
</feature>
<dbReference type="Pfam" id="PF07690">
    <property type="entry name" value="MFS_1"/>
    <property type="match status" value="1"/>
</dbReference>
<accession>P72596</accession>
<dbReference type="PANTHER" id="PTHR43266">
    <property type="entry name" value="MACROLIDE-EFFLUX PROTEIN"/>
    <property type="match status" value="1"/>
</dbReference>
<evidence type="ECO:0000256" key="5">
    <source>
        <dbReference type="ARBA" id="ARBA00022989"/>
    </source>
</evidence>
<feature type="transmembrane region" description="Helical" evidence="7">
    <location>
        <begin position="98"/>
        <end position="124"/>
    </location>
</feature>
<keyword evidence="2" id="KW-0813">Transport</keyword>
<evidence type="ECO:0000256" key="6">
    <source>
        <dbReference type="ARBA" id="ARBA00023136"/>
    </source>
</evidence>
<dbReference type="PaxDb" id="1148-1651668"/>
<evidence type="ECO:0000256" key="7">
    <source>
        <dbReference type="SAM" id="Phobius"/>
    </source>
</evidence>
<keyword evidence="5 7" id="KW-1133">Transmembrane helix</keyword>
<feature type="transmembrane region" description="Helical" evidence="7">
    <location>
        <begin position="226"/>
        <end position="246"/>
    </location>
</feature>
<feature type="transmembrane region" description="Helical" evidence="7">
    <location>
        <begin position="69"/>
        <end position="92"/>
    </location>
</feature>
<keyword evidence="4 7" id="KW-0812">Transmembrane</keyword>
<sequence length="427" mass="46017">MKTFVTLCLGQALSSIGSGMTYFSLTIWIWQKTNSAMSVALILVFYQLPQIIITPLSGILTDYFSHKKLLIVSDIGSAVCTFSVGILAFLQILNVKYIYLIASIIGCFGNIQTLSYITLVPLIVPYQHHARASSMGAITAYSAGIVAPALAGILFPVMGLTGITIIDMTTFMIAAITILILPIAFGIKSPKITNQTLFVVRLKENFVDDIFFGLKYIYNHPNLSKILIIFSLFSFVEGITEVIYQPMILAKTGGNTEILGIIVAIGGVGGIVGGTICSIWGGFKRRTTGIFIGFIINGFSRLAMGLIAQPKFWLLANVGASLPSPLITSSYTAIWYEKVAREIQGRVLAADYLIGTVISSLSGLAAGILANQISVMLTHLSNFLILPINEIFGPPPGSGMAFLMVNCGVLAFLLGLWGLLIYQRGDD</sequence>
<evidence type="ECO:0000256" key="3">
    <source>
        <dbReference type="ARBA" id="ARBA00022475"/>
    </source>
</evidence>
<dbReference type="AlphaFoldDB" id="P72596"/>
<dbReference type="GO" id="GO:0022857">
    <property type="term" value="F:transmembrane transporter activity"/>
    <property type="evidence" value="ECO:0007669"/>
    <property type="project" value="InterPro"/>
</dbReference>
<dbReference type="IntAct" id="P72596">
    <property type="interactions" value="1"/>
</dbReference>
<dbReference type="PANTHER" id="PTHR43266:SF2">
    <property type="entry name" value="MAJOR FACILITATOR SUPERFAMILY (MFS) PROFILE DOMAIN-CONTAINING PROTEIN"/>
    <property type="match status" value="1"/>
</dbReference>
<name>P72596_SYNY3</name>
<gene>
    <name evidence="8" type="ordered locus">sll1204</name>
</gene>
<comment type="subcellular location">
    <subcellularLocation>
        <location evidence="1">Cell membrane</location>
        <topology evidence="1">Multi-pass membrane protein</topology>
    </subcellularLocation>
</comment>
<dbReference type="STRING" id="1148.gene:10497451"/>
<dbReference type="eggNOG" id="COG0477">
    <property type="taxonomic scope" value="Bacteria"/>
</dbReference>
<dbReference type="CDD" id="cd06173">
    <property type="entry name" value="MFS_MefA_like"/>
    <property type="match status" value="1"/>
</dbReference>
<proteinExistence type="predicted"/>